<evidence type="ECO:0000313" key="3">
    <source>
        <dbReference type="EMBL" id="SNV51250.1"/>
    </source>
</evidence>
<sequence>MKVIPSQRLESLDILRGLDLFLLVFLQPVLMSIGQIWDNPAYHSMLTQFEHEAWEGFRLWDLIMPLFLFMTGITIPFSLDRKIGNDSPEVYRHIIRRFLILWIIGMIVQGNLLAFDWHVLRLYSNTLQAIATGYLITSLAYLHFSFKKLIGLGLSLLIIYSIPMSTWGGYEPNYNFAIYLDKMFLQNFMDGVKWQGDEWIFSEHYQYTWIWSSLTFVVTVLMGCLTGKVIKDGKDKDPNGTTIKLIIAAAICIVVSLIWQFQQPIIKKIWTGSMTLFSGGICILLMAVFYYVIDVKQIKMPFRWLKVYGMNSIVAYGLAEVIDFRSLVHSLTFGLEKHFEEYSHLILTIGNYSIVLLILIFLYKRGIFVKI</sequence>
<feature type="transmembrane region" description="Helical" evidence="1">
    <location>
        <begin position="242"/>
        <end position="261"/>
    </location>
</feature>
<feature type="domain" description="DUF5009" evidence="2">
    <location>
        <begin position="9"/>
        <end position="106"/>
    </location>
</feature>
<dbReference type="PANTHER" id="PTHR31061:SF24">
    <property type="entry name" value="LD22376P"/>
    <property type="match status" value="1"/>
</dbReference>
<proteinExistence type="predicted"/>
<evidence type="ECO:0000256" key="1">
    <source>
        <dbReference type="SAM" id="Phobius"/>
    </source>
</evidence>
<dbReference type="RefSeq" id="WP_093096962.1">
    <property type="nucleotide sequence ID" value="NZ_DAMDLF010000021.1"/>
</dbReference>
<dbReference type="Proteomes" id="UP000215355">
    <property type="component" value="Chromosome 1"/>
</dbReference>
<feature type="transmembrane region" description="Helical" evidence="1">
    <location>
        <begin position="99"/>
        <end position="120"/>
    </location>
</feature>
<keyword evidence="1" id="KW-0472">Membrane</keyword>
<evidence type="ECO:0000313" key="4">
    <source>
        <dbReference type="Proteomes" id="UP000215355"/>
    </source>
</evidence>
<dbReference type="AlphaFoldDB" id="A0AAJ5C0Q2"/>
<feature type="transmembrane region" description="Helical" evidence="1">
    <location>
        <begin position="305"/>
        <end position="322"/>
    </location>
</feature>
<dbReference type="Pfam" id="PF16401">
    <property type="entry name" value="DUF5009"/>
    <property type="match status" value="1"/>
</dbReference>
<dbReference type="InterPro" id="IPR032176">
    <property type="entry name" value="DUF5009"/>
</dbReference>
<dbReference type="KEGG" id="smiz:4412673_02323"/>
<evidence type="ECO:0000259" key="2">
    <source>
        <dbReference type="Pfam" id="PF16401"/>
    </source>
</evidence>
<dbReference type="PANTHER" id="PTHR31061">
    <property type="entry name" value="LD22376P"/>
    <property type="match status" value="1"/>
</dbReference>
<dbReference type="EMBL" id="LT906468">
    <property type="protein sequence ID" value="SNV51250.1"/>
    <property type="molecule type" value="Genomic_DNA"/>
</dbReference>
<protein>
    <submittedName>
        <fullName evidence="3">Uncharacterized conserved protein</fullName>
    </submittedName>
</protein>
<gene>
    <name evidence="3" type="ORF">SAMEA4412673_02323</name>
</gene>
<keyword evidence="1" id="KW-1133">Transmembrane helix</keyword>
<feature type="transmembrane region" description="Helical" evidence="1">
    <location>
        <begin position="57"/>
        <end position="79"/>
    </location>
</feature>
<name>A0AAJ5C0Q2_9SPHI</name>
<reference evidence="3 4" key="1">
    <citation type="submission" date="2017-06" db="EMBL/GenBank/DDBJ databases">
        <authorList>
            <consortium name="Pathogen Informatics"/>
        </authorList>
    </citation>
    <scope>NUCLEOTIDE SEQUENCE [LARGE SCALE GENOMIC DNA]</scope>
    <source>
        <strain evidence="3 4">NCTC12149</strain>
    </source>
</reference>
<feature type="transmembrane region" description="Helical" evidence="1">
    <location>
        <begin position="20"/>
        <end position="37"/>
    </location>
</feature>
<feature type="transmembrane region" description="Helical" evidence="1">
    <location>
        <begin position="209"/>
        <end position="230"/>
    </location>
</feature>
<feature type="transmembrane region" description="Helical" evidence="1">
    <location>
        <begin position="126"/>
        <end position="142"/>
    </location>
</feature>
<organism evidence="3 4">
    <name type="scientific">Sphingobacterium mizutaii</name>
    <dbReference type="NCBI Taxonomy" id="1010"/>
    <lineage>
        <taxon>Bacteria</taxon>
        <taxon>Pseudomonadati</taxon>
        <taxon>Bacteroidota</taxon>
        <taxon>Sphingobacteriia</taxon>
        <taxon>Sphingobacteriales</taxon>
        <taxon>Sphingobacteriaceae</taxon>
        <taxon>Sphingobacterium</taxon>
    </lineage>
</organism>
<feature type="transmembrane region" description="Helical" evidence="1">
    <location>
        <begin position="273"/>
        <end position="293"/>
    </location>
</feature>
<feature type="transmembrane region" description="Helical" evidence="1">
    <location>
        <begin position="149"/>
        <end position="170"/>
    </location>
</feature>
<keyword evidence="1" id="KW-0812">Transmembrane</keyword>
<feature type="transmembrane region" description="Helical" evidence="1">
    <location>
        <begin position="342"/>
        <end position="363"/>
    </location>
</feature>
<accession>A0AAJ5C0Q2</accession>